<evidence type="ECO:0000259" key="3">
    <source>
        <dbReference type="Pfam" id="PF02371"/>
    </source>
</evidence>
<dbReference type="EMBL" id="AHKF01000042">
    <property type="protein sequence ID" value="EIA07112.1"/>
    <property type="molecule type" value="Genomic_DNA"/>
</dbReference>
<dbReference type="RefSeq" id="WP_007139733.1">
    <property type="nucleotide sequence ID" value="NZ_AHKF01000042.1"/>
</dbReference>
<accession>H7FWK8</accession>
<evidence type="ECO:0000313" key="5">
    <source>
        <dbReference type="Proteomes" id="UP000005566"/>
    </source>
</evidence>
<evidence type="ECO:0000313" key="4">
    <source>
        <dbReference type="EMBL" id="EIA07112.1"/>
    </source>
</evidence>
<feature type="domain" description="Transposase IS110-like N-terminal" evidence="2">
    <location>
        <begin position="8"/>
        <end position="148"/>
    </location>
</feature>
<keyword evidence="1" id="KW-0175">Coiled coil</keyword>
<protein>
    <submittedName>
        <fullName evidence="4">Transposase</fullName>
    </submittedName>
</protein>
<dbReference type="Pfam" id="PF01548">
    <property type="entry name" value="DEDD_Tnp_IS110"/>
    <property type="match status" value="1"/>
</dbReference>
<keyword evidence="5" id="KW-1185">Reference proteome</keyword>
<dbReference type="GO" id="GO:0004803">
    <property type="term" value="F:transposase activity"/>
    <property type="evidence" value="ECO:0007669"/>
    <property type="project" value="InterPro"/>
</dbReference>
<organism evidence="4 5">
    <name type="scientific">Flavobacterium frigoris (strain PS1)</name>
    <dbReference type="NCBI Taxonomy" id="1086011"/>
    <lineage>
        <taxon>Bacteria</taxon>
        <taxon>Pseudomonadati</taxon>
        <taxon>Bacteroidota</taxon>
        <taxon>Flavobacteriia</taxon>
        <taxon>Flavobacteriales</taxon>
        <taxon>Flavobacteriaceae</taxon>
        <taxon>Flavobacterium</taxon>
    </lineage>
</organism>
<dbReference type="InterPro" id="IPR047650">
    <property type="entry name" value="Transpos_IS110"/>
</dbReference>
<dbReference type="PANTHER" id="PTHR33055:SF3">
    <property type="entry name" value="PUTATIVE TRANSPOSASE FOR IS117-RELATED"/>
    <property type="match status" value="1"/>
</dbReference>
<sequence>MKNYLFYVGIDVSKLKLDVVVLNSKSINQTDHFIVENNQKGIKSIVTYLQKKKINLITTLFCYESTGVYNYPLNVFLSEKKIDYWVVPPLEIKRAKGLVRGKNDKTDAKDIAYYSLRNIDKLNLSSVPEKEIQQLKLLFSEREKLVKAILLFESSKENRGFMSKDVYKEIALINSKTIQNLKNSLKGIEKKMKAIIINTEQLKQQYDLVKSIPGVGEQTAIYFIIATKGFKAFKTWRKFACYSGVAPFEYSSGTSVRGKTKVNHLADKKMKSLLQMCAMTSIKYDPQLKEYYTKKKAEGKNGMLVLNNIRCKIISRVFAVINRQTPYINTYKFAG</sequence>
<evidence type="ECO:0000259" key="2">
    <source>
        <dbReference type="Pfam" id="PF01548"/>
    </source>
</evidence>
<dbReference type="GO" id="GO:0006313">
    <property type="term" value="P:DNA transposition"/>
    <property type="evidence" value="ECO:0007669"/>
    <property type="project" value="InterPro"/>
</dbReference>
<feature type="coiled-coil region" evidence="1">
    <location>
        <begin position="178"/>
        <end position="205"/>
    </location>
</feature>
<evidence type="ECO:0000256" key="1">
    <source>
        <dbReference type="SAM" id="Coils"/>
    </source>
</evidence>
<dbReference type="Pfam" id="PF02371">
    <property type="entry name" value="Transposase_20"/>
    <property type="match status" value="1"/>
</dbReference>
<name>H7FWK8_FLAFP</name>
<proteinExistence type="predicted"/>
<gene>
    <name evidence="4" type="ORF">HJ01_03555</name>
</gene>
<dbReference type="GO" id="GO:0003677">
    <property type="term" value="F:DNA binding"/>
    <property type="evidence" value="ECO:0007669"/>
    <property type="project" value="InterPro"/>
</dbReference>
<dbReference type="OrthoDB" id="964423at2"/>
<comment type="caution">
    <text evidence="4">The sequence shown here is derived from an EMBL/GenBank/DDBJ whole genome shotgun (WGS) entry which is preliminary data.</text>
</comment>
<dbReference type="eggNOG" id="COG3547">
    <property type="taxonomic scope" value="Bacteria"/>
</dbReference>
<dbReference type="AlphaFoldDB" id="H7FWK8"/>
<dbReference type="Proteomes" id="UP000005566">
    <property type="component" value="Unassembled WGS sequence"/>
</dbReference>
<dbReference type="PANTHER" id="PTHR33055">
    <property type="entry name" value="TRANSPOSASE FOR INSERTION SEQUENCE ELEMENT IS1111A"/>
    <property type="match status" value="1"/>
</dbReference>
<dbReference type="PATRIC" id="fig|1086011.3.peg.3481"/>
<feature type="domain" description="Transposase IS116/IS110/IS902 C-terminal" evidence="3">
    <location>
        <begin position="207"/>
        <end position="292"/>
    </location>
</feature>
<reference evidence="4 5" key="1">
    <citation type="journal article" date="2014" name="Acta Crystallogr. D">
        <title>Structure-based characterization and antifreeze properties of a hyperactive ice-binding protein from the Antarctic bacterium Flavobacterium frigoris PS1.</title>
        <authorList>
            <person name="Do H."/>
            <person name="Kim S.J."/>
            <person name="Kim H.J."/>
            <person name="Lee J.H."/>
        </authorList>
    </citation>
    <scope>NUCLEOTIDE SEQUENCE [LARGE SCALE GENOMIC DNA]</scope>
    <source>
        <strain evidence="4 5">PS1</strain>
    </source>
</reference>
<dbReference type="NCBIfam" id="NF033542">
    <property type="entry name" value="transpos_IS110"/>
    <property type="match status" value="1"/>
</dbReference>
<dbReference type="InterPro" id="IPR003346">
    <property type="entry name" value="Transposase_20"/>
</dbReference>
<dbReference type="InterPro" id="IPR002525">
    <property type="entry name" value="Transp_IS110-like_N"/>
</dbReference>